<dbReference type="RefSeq" id="XP_064734324.1">
    <property type="nucleotide sequence ID" value="XM_064868827.1"/>
</dbReference>
<feature type="compositionally biased region" description="Basic and acidic residues" evidence="15">
    <location>
        <begin position="444"/>
        <end position="457"/>
    </location>
</feature>
<comment type="caution">
    <text evidence="17">The sequence shown here is derived from an EMBL/GenBank/DDBJ whole genome shotgun (WGS) entry which is preliminary data.</text>
</comment>
<keyword evidence="7 17" id="KW-0489">Methyltransferase</keyword>
<evidence type="ECO:0000256" key="13">
    <source>
        <dbReference type="ARBA" id="ARBA00030653"/>
    </source>
</evidence>
<dbReference type="Gene3D" id="2.170.270.10">
    <property type="entry name" value="SET domain"/>
    <property type="match status" value="1"/>
</dbReference>
<dbReference type="PROSITE" id="PS51567">
    <property type="entry name" value="SAM_MT43_SUVAR420_1"/>
    <property type="match status" value="1"/>
</dbReference>
<feature type="domain" description="SET" evidence="16">
    <location>
        <begin position="119"/>
        <end position="233"/>
    </location>
</feature>
<protein>
    <recommendedName>
        <fullName evidence="5">Histone-lysine N-methyltransferase SET9</fullName>
        <ecNumber evidence="12">2.1.1.372</ecNumber>
    </recommendedName>
    <alternativeName>
        <fullName evidence="4">Histone-lysine N-methyltransferase set9</fullName>
    </alternativeName>
    <alternativeName>
        <fullName evidence="13">SET domain protein 9</fullName>
    </alternativeName>
</protein>
<evidence type="ECO:0000256" key="12">
    <source>
        <dbReference type="ARBA" id="ARBA00024057"/>
    </source>
</evidence>
<dbReference type="SMART" id="SM00317">
    <property type="entry name" value="SET"/>
    <property type="match status" value="1"/>
</dbReference>
<feature type="compositionally biased region" description="Low complexity" evidence="15">
    <location>
        <begin position="521"/>
        <end position="532"/>
    </location>
</feature>
<evidence type="ECO:0000256" key="11">
    <source>
        <dbReference type="ARBA" id="ARBA00023242"/>
    </source>
</evidence>
<reference evidence="17 18" key="1">
    <citation type="journal article" date="2023" name="Res Sq">
        <title>Genomic and morphological characterization of Knufia obscura isolated from the Mars 2020 spacecraft assembly facility.</title>
        <authorList>
            <person name="Chander A.M."/>
            <person name="Teixeira M.M."/>
            <person name="Singh N.K."/>
            <person name="Williams M.P."/>
            <person name="Parker C.W."/>
            <person name="Leo P."/>
            <person name="Stajich J.E."/>
            <person name="Torok T."/>
            <person name="Tighe S."/>
            <person name="Mason C.E."/>
            <person name="Venkateswaran K."/>
        </authorList>
    </citation>
    <scope>NUCLEOTIDE SEQUENCE [LARGE SCALE GENOMIC DNA]</scope>
    <source>
        <strain evidence="17 18">CCFEE 5817</strain>
    </source>
</reference>
<evidence type="ECO:0000313" key="18">
    <source>
        <dbReference type="Proteomes" id="UP001334248"/>
    </source>
</evidence>
<evidence type="ECO:0000256" key="1">
    <source>
        <dbReference type="ARBA" id="ARBA00001984"/>
    </source>
</evidence>
<dbReference type="PROSITE" id="PS50280">
    <property type="entry name" value="SET"/>
    <property type="match status" value="1"/>
</dbReference>
<feature type="compositionally biased region" description="Basic and acidic residues" evidence="15">
    <location>
        <begin position="602"/>
        <end position="621"/>
    </location>
</feature>
<dbReference type="PANTHER" id="PTHR12977:SF4">
    <property type="entry name" value="HISTONE-LYSINE N-METHYLTRANSFERASE KMT5B"/>
    <property type="match status" value="1"/>
</dbReference>
<evidence type="ECO:0000256" key="2">
    <source>
        <dbReference type="ARBA" id="ARBA00004123"/>
    </source>
</evidence>
<dbReference type="GO" id="GO:0032259">
    <property type="term" value="P:methylation"/>
    <property type="evidence" value="ECO:0007669"/>
    <property type="project" value="UniProtKB-KW"/>
</dbReference>
<dbReference type="Proteomes" id="UP001334248">
    <property type="component" value="Unassembled WGS sequence"/>
</dbReference>
<evidence type="ECO:0000256" key="9">
    <source>
        <dbReference type="ARBA" id="ARBA00022691"/>
    </source>
</evidence>
<evidence type="ECO:0000256" key="14">
    <source>
        <dbReference type="ARBA" id="ARBA00048081"/>
    </source>
</evidence>
<keyword evidence="6" id="KW-0158">Chromosome</keyword>
<evidence type="ECO:0000313" key="17">
    <source>
        <dbReference type="EMBL" id="KAK5946234.1"/>
    </source>
</evidence>
<feature type="compositionally biased region" description="Acidic residues" evidence="15">
    <location>
        <begin position="709"/>
        <end position="734"/>
    </location>
</feature>
<evidence type="ECO:0000256" key="10">
    <source>
        <dbReference type="ARBA" id="ARBA00022853"/>
    </source>
</evidence>
<keyword evidence="10" id="KW-0156">Chromatin regulator</keyword>
<feature type="region of interest" description="Disordered" evidence="15">
    <location>
        <begin position="259"/>
        <end position="535"/>
    </location>
</feature>
<feature type="compositionally biased region" description="Low complexity" evidence="15">
    <location>
        <begin position="269"/>
        <end position="279"/>
    </location>
</feature>
<dbReference type="InterPro" id="IPR001214">
    <property type="entry name" value="SET_dom"/>
</dbReference>
<dbReference type="GeneID" id="89993824"/>
<feature type="compositionally biased region" description="Polar residues" evidence="15">
    <location>
        <begin position="314"/>
        <end position="328"/>
    </location>
</feature>
<organism evidence="17 18">
    <name type="scientific">Knufia obscura</name>
    <dbReference type="NCBI Taxonomy" id="1635080"/>
    <lineage>
        <taxon>Eukaryota</taxon>
        <taxon>Fungi</taxon>
        <taxon>Dikarya</taxon>
        <taxon>Ascomycota</taxon>
        <taxon>Pezizomycotina</taxon>
        <taxon>Eurotiomycetes</taxon>
        <taxon>Chaetothyriomycetidae</taxon>
        <taxon>Chaetothyriales</taxon>
        <taxon>Trichomeriaceae</taxon>
        <taxon>Knufia</taxon>
    </lineage>
</organism>
<gene>
    <name evidence="17" type="primary">set9</name>
    <name evidence="17" type="ORF">PMZ80_000375</name>
</gene>
<dbReference type="InterPro" id="IPR039977">
    <property type="entry name" value="Suv4-20/Set9"/>
</dbReference>
<evidence type="ECO:0000256" key="6">
    <source>
        <dbReference type="ARBA" id="ARBA00022454"/>
    </source>
</evidence>
<evidence type="ECO:0000256" key="3">
    <source>
        <dbReference type="ARBA" id="ARBA00004286"/>
    </source>
</evidence>
<keyword evidence="9" id="KW-0949">S-adenosyl-L-methionine</keyword>
<evidence type="ECO:0000256" key="5">
    <source>
        <dbReference type="ARBA" id="ARBA00015413"/>
    </source>
</evidence>
<comment type="catalytic activity">
    <reaction evidence="14">
        <text>L-lysyl(20)-[histone H4] + 3 S-adenosyl-L-methionine = N(6),N(6),N(6)-trimethyl-L-lysyl(20)-[histone H4] + 3 S-adenosyl-L-homocysteine + 3 H(+)</text>
        <dbReference type="Rhea" id="RHEA:64456"/>
        <dbReference type="Rhea" id="RHEA-COMP:15554"/>
        <dbReference type="Rhea" id="RHEA-COMP:15998"/>
        <dbReference type="ChEBI" id="CHEBI:15378"/>
        <dbReference type="ChEBI" id="CHEBI:29969"/>
        <dbReference type="ChEBI" id="CHEBI:57856"/>
        <dbReference type="ChEBI" id="CHEBI:59789"/>
        <dbReference type="ChEBI" id="CHEBI:61961"/>
        <dbReference type="EC" id="2.1.1.372"/>
    </reaction>
</comment>
<dbReference type="InterPro" id="IPR041938">
    <property type="entry name" value="Hist-Lys_N-MTase_N"/>
</dbReference>
<evidence type="ECO:0000256" key="7">
    <source>
        <dbReference type="ARBA" id="ARBA00022603"/>
    </source>
</evidence>
<dbReference type="GO" id="GO:0140999">
    <property type="term" value="F:histone H3K4 trimethyltransferase activity"/>
    <property type="evidence" value="ECO:0007669"/>
    <property type="project" value="UniProtKB-EC"/>
</dbReference>
<sequence>MARKTSKRAEPDREHRLTLAELAGHDDACSDALVDNAYYRAQIRKNRPKYNPLRGIKEDEVPQILLHKVIVAKDPTAAEKAILQLQGIKRYMASHKSKVVKDNFVKHLRKYIDMYKTDCPWEVSTTNRYTITTFEAAVTARARIKQNQTIPYLVGTLVPLTAEESNQLDATNRNFSIVCAGRKKAQSIFLGPARFANHDCDANARLVPKGNDSMEVVALRNIEVGEEITVSYGDDYFGPDNVDCLCATCEKVVRNGWAPITSTENPSGASSRAASSAASPEKNSKKRKRDSESLSPVSSSQQNIRKPRPLHSPSKLQQSWTPPATSESEIVHDNEEANPADPVTGPAGDTDGLAFSPPASSEEETPNEELANRSNSNSRKRSRSSSYISSRKRQKMGDTATRLLSDTENIQPALPSPMSQGDVSPPHDQDEHRAGGNTITVKLESTEVVKLERDSPAAKRQKRSSESPSASPSDESSRPEPHAVSTITTTELSTTIPQISTSNDTPDAPEPNAVVESIEPTTNTSTSTTITIQPLSATHRTPGDYFLTRKLLAQPHDRWVQCHNERCLGFFLQHNGYNTRRECPRCERHSMLYGFPWPKTDPSHRKILERPGSNKDKKDPKLYSAYRRQGKQGKGSWYEGGGDEEERTMDHRTIHRFVLPEDEKAVARRGLLKQAEVERLKGTHDFLGQFGLGRDAARDVGSGNPNEEYQSEDDFVDAAADDTDGEDGDWDDWEATPKKKVQRRSTSTQKRTKRSRRHEDNGSDSD</sequence>
<dbReference type="Gene3D" id="1.10.10.1700">
    <property type="entry name" value="Histone-lysine N-methyltransferase"/>
    <property type="match status" value="1"/>
</dbReference>
<dbReference type="InterPro" id="IPR046341">
    <property type="entry name" value="SET_dom_sf"/>
</dbReference>
<comment type="function">
    <text evidence="1">Histone methyltransferase that trimethylates 'Lys-20' of histone H4 to form H4K20me3.</text>
</comment>
<accession>A0ABR0S151</accession>
<feature type="compositionally biased region" description="Basic and acidic residues" evidence="15">
    <location>
        <begin position="425"/>
        <end position="434"/>
    </location>
</feature>
<dbReference type="Pfam" id="PF00856">
    <property type="entry name" value="SET"/>
    <property type="match status" value="1"/>
</dbReference>
<feature type="compositionally biased region" description="Basic and acidic residues" evidence="15">
    <location>
        <begin position="757"/>
        <end position="766"/>
    </location>
</feature>
<keyword evidence="18" id="KW-1185">Reference proteome</keyword>
<feature type="region of interest" description="Disordered" evidence="15">
    <location>
        <begin position="694"/>
        <end position="766"/>
    </location>
</feature>
<dbReference type="EC" id="2.1.1.372" evidence="12"/>
<comment type="subcellular location">
    <subcellularLocation>
        <location evidence="3">Chromosome</location>
    </subcellularLocation>
    <subcellularLocation>
        <location evidence="2">Nucleus</location>
    </subcellularLocation>
</comment>
<dbReference type="SUPFAM" id="SSF82199">
    <property type="entry name" value="SET domain"/>
    <property type="match status" value="1"/>
</dbReference>
<evidence type="ECO:0000256" key="4">
    <source>
        <dbReference type="ARBA" id="ARBA00014232"/>
    </source>
</evidence>
<dbReference type="PANTHER" id="PTHR12977">
    <property type="entry name" value="SUPPRESSOR OF VARIEGATION 4-20-RELATED"/>
    <property type="match status" value="1"/>
</dbReference>
<keyword evidence="11" id="KW-0539">Nucleus</keyword>
<proteinExistence type="predicted"/>
<feature type="region of interest" description="Disordered" evidence="15">
    <location>
        <begin position="602"/>
        <end position="649"/>
    </location>
</feature>
<evidence type="ECO:0000256" key="8">
    <source>
        <dbReference type="ARBA" id="ARBA00022679"/>
    </source>
</evidence>
<evidence type="ECO:0000256" key="15">
    <source>
        <dbReference type="SAM" id="MobiDB-lite"/>
    </source>
</evidence>
<keyword evidence="8 17" id="KW-0808">Transferase</keyword>
<name>A0ABR0S151_9EURO</name>
<feature type="compositionally biased region" description="Low complexity" evidence="15">
    <location>
        <begin position="485"/>
        <end position="496"/>
    </location>
</feature>
<dbReference type="InterPro" id="IPR025783">
    <property type="entry name" value="Set9_fungi"/>
</dbReference>
<dbReference type="EMBL" id="JAVHJV010000001">
    <property type="protein sequence ID" value="KAK5946234.1"/>
    <property type="molecule type" value="Genomic_DNA"/>
</dbReference>
<evidence type="ECO:0000259" key="16">
    <source>
        <dbReference type="PROSITE" id="PS50280"/>
    </source>
</evidence>
<dbReference type="CDD" id="cd10524">
    <property type="entry name" value="SET_Suv4-20-like"/>
    <property type="match status" value="1"/>
</dbReference>